<proteinExistence type="predicted"/>
<feature type="non-terminal residue" evidence="2">
    <location>
        <position position="1"/>
    </location>
</feature>
<evidence type="ECO:0000313" key="2">
    <source>
        <dbReference type="EMBL" id="AAD45671.1"/>
    </source>
</evidence>
<reference evidence="2" key="1">
    <citation type="submission" date="1999-05" db="EMBL/GenBank/DDBJ databases">
        <title>RAPD-derived Trichinella pseudospiralis probe.</title>
        <authorList>
            <person name="Semyenova S.K."/>
            <person name="Chrisanfova G.G."/>
        </authorList>
    </citation>
    <scope>NUCLEOTIDE SEQUENCE</scope>
    <source>
        <strain evidence="2">TpR</strain>
    </source>
</reference>
<feature type="transmembrane region" description="Helical" evidence="1">
    <location>
        <begin position="6"/>
        <end position="26"/>
    </location>
</feature>
<keyword evidence="1" id="KW-0472">Membrane</keyword>
<keyword evidence="1" id="KW-0812">Transmembrane</keyword>
<evidence type="ECO:0000256" key="1">
    <source>
        <dbReference type="SAM" id="Phobius"/>
    </source>
</evidence>
<keyword evidence="1" id="KW-1133">Transmembrane helix</keyword>
<protein>
    <submittedName>
        <fullName evidence="2">Uncharacterized protein</fullName>
    </submittedName>
</protein>
<name>Q9U9S2_TRIPS</name>
<dbReference type="EMBL" id="AF153496">
    <property type="protein sequence ID" value="AAD45671.1"/>
    <property type="molecule type" value="Genomic_DNA"/>
</dbReference>
<organism evidence="2">
    <name type="scientific">Trichinella pseudospiralis</name>
    <name type="common">Parasitic roundworm</name>
    <dbReference type="NCBI Taxonomy" id="6337"/>
    <lineage>
        <taxon>Eukaryota</taxon>
        <taxon>Metazoa</taxon>
        <taxon>Ecdysozoa</taxon>
        <taxon>Nematoda</taxon>
        <taxon>Enoplea</taxon>
        <taxon>Dorylaimia</taxon>
        <taxon>Trichinellida</taxon>
        <taxon>Trichinellidae</taxon>
        <taxon>Trichinella</taxon>
    </lineage>
</organism>
<sequence>GLTWFTHGIFALSHLTFHVFFILIVASRYLRFAIQPLYNLCYFGHRV</sequence>
<accession>Q9U9S2</accession>
<dbReference type="AlphaFoldDB" id="Q9U9S2"/>